<dbReference type="PROSITE" id="PS50928">
    <property type="entry name" value="ABC_TM1"/>
    <property type="match status" value="1"/>
</dbReference>
<evidence type="ECO:0000256" key="7">
    <source>
        <dbReference type="RuleBase" id="RU363032"/>
    </source>
</evidence>
<evidence type="ECO:0000256" key="2">
    <source>
        <dbReference type="ARBA" id="ARBA00022448"/>
    </source>
</evidence>
<dbReference type="Gene3D" id="1.10.3720.10">
    <property type="entry name" value="MetI-like"/>
    <property type="match status" value="1"/>
</dbReference>
<evidence type="ECO:0000313" key="10">
    <source>
        <dbReference type="Proteomes" id="UP000182840"/>
    </source>
</evidence>
<dbReference type="OrthoDB" id="9786495at2"/>
<evidence type="ECO:0000313" key="9">
    <source>
        <dbReference type="EMBL" id="APH71673.1"/>
    </source>
</evidence>
<feature type="transmembrane region" description="Helical" evidence="7">
    <location>
        <begin position="190"/>
        <end position="215"/>
    </location>
</feature>
<gene>
    <name evidence="9" type="ORF">BSQ44_10065</name>
</gene>
<evidence type="ECO:0000256" key="1">
    <source>
        <dbReference type="ARBA" id="ARBA00004651"/>
    </source>
</evidence>
<feature type="transmembrane region" description="Helical" evidence="7">
    <location>
        <begin position="71"/>
        <end position="98"/>
    </location>
</feature>
<sequence>MTEVSLPDERGARVFRAVKLRPEVSLSLLLFVAIIVVWEGSVRLFDIATIIVPPPSAIVKALWLNLNTPRFYYHFGVTLWEILAGFAIGTVVGLVIGVSIGQWKILEKTIYPYVVALQTVPKVAIAPMIIIWFGYGLTSKIVIAALIVFFPVVVSCIAGMNAASRQQTDMLRAFTATRWQIFRMVKLQTALPYIFAGLDIAVVLAVIGAIVGEFIGSQAGLGNILLQKNFTMDTAGSFAVLIVLSAIGIVLHKIVETIRKRVIFWQDREDSHLSEAT</sequence>
<feature type="transmembrane region" description="Helical" evidence="7">
    <location>
        <begin position="141"/>
        <end position="163"/>
    </location>
</feature>
<evidence type="ECO:0000256" key="4">
    <source>
        <dbReference type="ARBA" id="ARBA00022692"/>
    </source>
</evidence>
<feature type="transmembrane region" description="Helical" evidence="7">
    <location>
        <begin position="235"/>
        <end position="255"/>
    </location>
</feature>
<dbReference type="KEGG" id="meso:BSQ44_10065"/>
<dbReference type="CDD" id="cd06261">
    <property type="entry name" value="TM_PBP2"/>
    <property type="match status" value="1"/>
</dbReference>
<keyword evidence="10" id="KW-1185">Reference proteome</keyword>
<dbReference type="InterPro" id="IPR035906">
    <property type="entry name" value="MetI-like_sf"/>
</dbReference>
<dbReference type="InterPro" id="IPR000515">
    <property type="entry name" value="MetI-like"/>
</dbReference>
<dbReference type="PANTHER" id="PTHR30151:SF20">
    <property type="entry name" value="ABC TRANSPORTER PERMEASE PROTEIN HI_0355-RELATED"/>
    <property type="match status" value="1"/>
</dbReference>
<accession>A0A1L3SQI0</accession>
<dbReference type="RefSeq" id="WP_072603605.1">
    <property type="nucleotide sequence ID" value="NZ_CP018171.1"/>
</dbReference>
<dbReference type="PANTHER" id="PTHR30151">
    <property type="entry name" value="ALKANE SULFONATE ABC TRANSPORTER-RELATED, MEMBRANE SUBUNIT"/>
    <property type="match status" value="1"/>
</dbReference>
<keyword evidence="3" id="KW-1003">Cell membrane</keyword>
<dbReference type="GO" id="GO:0005886">
    <property type="term" value="C:plasma membrane"/>
    <property type="evidence" value="ECO:0007669"/>
    <property type="project" value="UniProtKB-SubCell"/>
</dbReference>
<comment type="subcellular location">
    <subcellularLocation>
        <location evidence="1 7">Cell membrane</location>
        <topology evidence="1 7">Multi-pass membrane protein</topology>
    </subcellularLocation>
</comment>
<dbReference type="Pfam" id="PF00528">
    <property type="entry name" value="BPD_transp_1"/>
    <property type="match status" value="1"/>
</dbReference>
<evidence type="ECO:0000256" key="3">
    <source>
        <dbReference type="ARBA" id="ARBA00022475"/>
    </source>
</evidence>
<keyword evidence="5 7" id="KW-1133">Transmembrane helix</keyword>
<evidence type="ECO:0000259" key="8">
    <source>
        <dbReference type="PROSITE" id="PS50928"/>
    </source>
</evidence>
<comment type="similarity">
    <text evidence="7">Belongs to the binding-protein-dependent transport system permease family.</text>
</comment>
<proteinExistence type="inferred from homology"/>
<dbReference type="GO" id="GO:0055085">
    <property type="term" value="P:transmembrane transport"/>
    <property type="evidence" value="ECO:0007669"/>
    <property type="project" value="InterPro"/>
</dbReference>
<keyword evidence="4 7" id="KW-0812">Transmembrane</keyword>
<evidence type="ECO:0000256" key="6">
    <source>
        <dbReference type="ARBA" id="ARBA00023136"/>
    </source>
</evidence>
<protein>
    <submittedName>
        <fullName evidence="9">ABC transporter permease</fullName>
    </submittedName>
</protein>
<feature type="transmembrane region" description="Helical" evidence="7">
    <location>
        <begin position="110"/>
        <end position="135"/>
    </location>
</feature>
<dbReference type="STRING" id="1670800.BSQ44_10065"/>
<dbReference type="EMBL" id="CP018171">
    <property type="protein sequence ID" value="APH71673.1"/>
    <property type="molecule type" value="Genomic_DNA"/>
</dbReference>
<reference evidence="10" key="1">
    <citation type="submission" date="2016-11" db="EMBL/GenBank/DDBJ databases">
        <title>Mesorhizobium oceanicum sp. nov., isolated from deep seawater in South China Sea.</title>
        <authorList>
            <person name="Fu G.-Y."/>
        </authorList>
    </citation>
    <scope>NUCLEOTIDE SEQUENCE [LARGE SCALE GENOMIC DNA]</scope>
    <source>
        <strain evidence="10">B7</strain>
    </source>
</reference>
<dbReference type="AlphaFoldDB" id="A0A1L3SQI0"/>
<keyword evidence="6 7" id="KW-0472">Membrane</keyword>
<dbReference type="SUPFAM" id="SSF161098">
    <property type="entry name" value="MetI-like"/>
    <property type="match status" value="1"/>
</dbReference>
<feature type="transmembrane region" description="Helical" evidence="7">
    <location>
        <begin position="26"/>
        <end position="51"/>
    </location>
</feature>
<evidence type="ECO:0000256" key="5">
    <source>
        <dbReference type="ARBA" id="ARBA00022989"/>
    </source>
</evidence>
<dbReference type="Proteomes" id="UP000182840">
    <property type="component" value="Chromosome"/>
</dbReference>
<keyword evidence="2 7" id="KW-0813">Transport</keyword>
<organism evidence="9 10">
    <name type="scientific">Aquibium oceanicum</name>
    <dbReference type="NCBI Taxonomy" id="1670800"/>
    <lineage>
        <taxon>Bacteria</taxon>
        <taxon>Pseudomonadati</taxon>
        <taxon>Pseudomonadota</taxon>
        <taxon>Alphaproteobacteria</taxon>
        <taxon>Hyphomicrobiales</taxon>
        <taxon>Phyllobacteriaceae</taxon>
        <taxon>Aquibium</taxon>
    </lineage>
</organism>
<name>A0A1L3SQI0_9HYPH</name>
<feature type="domain" description="ABC transmembrane type-1" evidence="8">
    <location>
        <begin position="75"/>
        <end position="259"/>
    </location>
</feature>